<dbReference type="AlphaFoldDB" id="A0A9W6PNM7"/>
<feature type="transmembrane region" description="Helical" evidence="2">
    <location>
        <begin position="209"/>
        <end position="230"/>
    </location>
</feature>
<dbReference type="Proteomes" id="UP001165143">
    <property type="component" value="Unassembled WGS sequence"/>
</dbReference>
<dbReference type="OrthoDB" id="5181663at2"/>
<keyword evidence="2" id="KW-1133">Transmembrane helix</keyword>
<proteinExistence type="predicted"/>
<keyword evidence="2" id="KW-0812">Transmembrane</keyword>
<evidence type="ECO:0000256" key="1">
    <source>
        <dbReference type="SAM" id="MobiDB-lite"/>
    </source>
</evidence>
<dbReference type="Pfam" id="PF19590">
    <property type="entry name" value="TrbL_3"/>
    <property type="match status" value="1"/>
</dbReference>
<reference evidence="3" key="1">
    <citation type="submission" date="2023-02" db="EMBL/GenBank/DDBJ databases">
        <title>Kitasatospora phosalacinea NBRC 14362.</title>
        <authorList>
            <person name="Ichikawa N."/>
            <person name="Sato H."/>
            <person name="Tonouchi N."/>
        </authorList>
    </citation>
    <scope>NUCLEOTIDE SEQUENCE</scope>
    <source>
        <strain evidence="3">NBRC 14362</strain>
    </source>
</reference>
<evidence type="ECO:0008006" key="5">
    <source>
        <dbReference type="Google" id="ProtNLM"/>
    </source>
</evidence>
<feature type="transmembrane region" description="Helical" evidence="2">
    <location>
        <begin position="23"/>
        <end position="45"/>
    </location>
</feature>
<evidence type="ECO:0000313" key="3">
    <source>
        <dbReference type="EMBL" id="GLW58163.1"/>
    </source>
</evidence>
<protein>
    <recommendedName>
        <fullName evidence="5">ATP-binding protein</fullName>
    </recommendedName>
</protein>
<dbReference type="InterPro" id="IPR045782">
    <property type="entry name" value="TrbL_3"/>
</dbReference>
<feature type="region of interest" description="Disordered" evidence="1">
    <location>
        <begin position="281"/>
        <end position="478"/>
    </location>
</feature>
<feature type="transmembrane region" description="Helical" evidence="2">
    <location>
        <begin position="144"/>
        <end position="163"/>
    </location>
</feature>
<feature type="transmembrane region" description="Helical" evidence="2">
    <location>
        <begin position="57"/>
        <end position="81"/>
    </location>
</feature>
<accession>A0A9W6PNM7</accession>
<feature type="compositionally biased region" description="Low complexity" evidence="1">
    <location>
        <begin position="429"/>
        <end position="441"/>
    </location>
</feature>
<gene>
    <name evidence="3" type="ORF">Kpho01_61740</name>
</gene>
<keyword evidence="2" id="KW-0472">Membrane</keyword>
<feature type="transmembrane region" description="Helical" evidence="2">
    <location>
        <begin position="116"/>
        <end position="137"/>
    </location>
</feature>
<feature type="compositionally biased region" description="Low complexity" evidence="1">
    <location>
        <begin position="289"/>
        <end position="323"/>
    </location>
</feature>
<feature type="compositionally biased region" description="Low complexity" evidence="1">
    <location>
        <begin position="369"/>
        <end position="398"/>
    </location>
</feature>
<dbReference type="EMBL" id="BSRX01000048">
    <property type="protein sequence ID" value="GLW58163.1"/>
    <property type="molecule type" value="Genomic_DNA"/>
</dbReference>
<organism evidence="3 4">
    <name type="scientific">Kitasatospora phosalacinea</name>
    <dbReference type="NCBI Taxonomy" id="2065"/>
    <lineage>
        <taxon>Bacteria</taxon>
        <taxon>Bacillati</taxon>
        <taxon>Actinomycetota</taxon>
        <taxon>Actinomycetes</taxon>
        <taxon>Kitasatosporales</taxon>
        <taxon>Streptomycetaceae</taxon>
        <taxon>Kitasatospora</taxon>
    </lineage>
</organism>
<name>A0A9W6PNM7_9ACTN</name>
<comment type="caution">
    <text evidence="3">The sequence shown here is derived from an EMBL/GenBank/DDBJ whole genome shotgun (WGS) entry which is preliminary data.</text>
</comment>
<evidence type="ECO:0000313" key="4">
    <source>
        <dbReference type="Proteomes" id="UP001165143"/>
    </source>
</evidence>
<feature type="compositionally biased region" description="Low complexity" evidence="1">
    <location>
        <begin position="408"/>
        <end position="421"/>
    </location>
</feature>
<feature type="transmembrane region" description="Helical" evidence="2">
    <location>
        <begin position="175"/>
        <end position="197"/>
    </location>
</feature>
<evidence type="ECO:0000256" key="2">
    <source>
        <dbReference type="SAM" id="Phobius"/>
    </source>
</evidence>
<sequence length="478" mass="47106">MASRAVDQTTSVDLSAGWYRDNYAVILPIALTMIVLTFTLQLVRAAWRRDGQALGQAVTGTVSSVFFAMCAITFTSVSIAVVEALSRGLFTIANSSMDDAVRRLVKVSMITATTPLGWLIPALTALGCAVGAILYWGMMIFRKVSILVLVVLAPLAAAGGPWEPTRDWKRRWVEATATVVVSKLVITIVMLVGVSAIGDSSTTDGLTALSDIIAGLVVMALVLCCPFMIYKFVHWAGDGQAHDLHRSTAAGLQTATAAAKKGGQMAMSAGTGGAGAAAGGAGAAGAGGAATPQGPSQIPGMSSGAQSGTGSGASTDSATGTLAKATPATFRYGAPTRSGGGDGGVPLLTRSGPAPRSDGDQGTPLLTYAGSASSAPASGTAADPSPTASPATKAAGAARISTPGSAGGPASSGPPAAGPSFAGPPPAGSPAAAPAASAPSPGAGGPAFNPVIVPPAGQPSTPAPAGQRFRFPERPPSS</sequence>